<evidence type="ECO:0000313" key="6">
    <source>
        <dbReference type="EMBL" id="OLN83266.1"/>
    </source>
</evidence>
<keyword evidence="7" id="KW-1185">Reference proteome</keyword>
<evidence type="ECO:0000256" key="2">
    <source>
        <dbReference type="ARBA" id="ARBA00022737"/>
    </source>
</evidence>
<reference evidence="6 7" key="1">
    <citation type="submission" date="2016-11" db="EMBL/GenBank/DDBJ databases">
        <title>Draft Genome Assembly of Colletotrichum chlorophyti a pathogen of herbaceous plants.</title>
        <authorList>
            <person name="Gan P."/>
            <person name="Narusaka M."/>
            <person name="Tsushima A."/>
            <person name="Narusaka Y."/>
            <person name="Takano Y."/>
            <person name="Shirasu K."/>
        </authorList>
    </citation>
    <scope>NUCLEOTIDE SEQUENCE [LARGE SCALE GENOMIC DNA]</scope>
    <source>
        <strain evidence="6 7">NTL11</strain>
    </source>
</reference>
<dbReference type="InterPro" id="IPR007111">
    <property type="entry name" value="NACHT_NTPase"/>
</dbReference>
<accession>A0A1Q8RFZ8</accession>
<dbReference type="EMBL" id="MPGH01000204">
    <property type="protein sequence ID" value="OLN83266.1"/>
    <property type="molecule type" value="Genomic_DNA"/>
</dbReference>
<proteinExistence type="predicted"/>
<dbReference type="AlphaFoldDB" id="A0A1Q8RFZ8"/>
<dbReference type="CDD" id="cd00200">
    <property type="entry name" value="WD40"/>
    <property type="match status" value="1"/>
</dbReference>
<dbReference type="InterPro" id="IPR015943">
    <property type="entry name" value="WD40/YVTN_repeat-like_dom_sf"/>
</dbReference>
<dbReference type="InterPro" id="IPR036322">
    <property type="entry name" value="WD40_repeat_dom_sf"/>
</dbReference>
<dbReference type="Gene3D" id="2.130.10.10">
    <property type="entry name" value="YVTN repeat-like/Quinoprotein amine dehydrogenase"/>
    <property type="match status" value="4"/>
</dbReference>
<dbReference type="SUPFAM" id="SSF52540">
    <property type="entry name" value="P-loop containing nucleoside triphosphate hydrolases"/>
    <property type="match status" value="1"/>
</dbReference>
<feature type="domain" description="NACHT" evidence="5">
    <location>
        <begin position="197"/>
        <end position="346"/>
    </location>
</feature>
<name>A0A1Q8RFZ8_9PEZI</name>
<organism evidence="6 7">
    <name type="scientific">Colletotrichum chlorophyti</name>
    <dbReference type="NCBI Taxonomy" id="708187"/>
    <lineage>
        <taxon>Eukaryota</taxon>
        <taxon>Fungi</taxon>
        <taxon>Dikarya</taxon>
        <taxon>Ascomycota</taxon>
        <taxon>Pezizomycotina</taxon>
        <taxon>Sordariomycetes</taxon>
        <taxon>Hypocreomycetidae</taxon>
        <taxon>Glomerellales</taxon>
        <taxon>Glomerellaceae</taxon>
        <taxon>Colletotrichum</taxon>
    </lineage>
</organism>
<dbReference type="OrthoDB" id="538223at2759"/>
<evidence type="ECO:0000256" key="1">
    <source>
        <dbReference type="ARBA" id="ARBA00022574"/>
    </source>
</evidence>
<evidence type="ECO:0000259" key="5">
    <source>
        <dbReference type="PROSITE" id="PS50837"/>
    </source>
</evidence>
<dbReference type="Gene3D" id="3.40.50.300">
    <property type="entry name" value="P-loop containing nucleotide triphosphate hydrolases"/>
    <property type="match status" value="1"/>
</dbReference>
<dbReference type="SMART" id="SM00320">
    <property type="entry name" value="WD40"/>
    <property type="match status" value="7"/>
</dbReference>
<dbReference type="PRINTS" id="PR00320">
    <property type="entry name" value="GPROTEINBRPT"/>
</dbReference>
<dbReference type="InterPro" id="IPR056884">
    <property type="entry name" value="NPHP3-like_N"/>
</dbReference>
<comment type="caution">
    <text evidence="6">The sequence shown here is derived from an EMBL/GenBank/DDBJ whole genome shotgun (WGS) entry which is preliminary data.</text>
</comment>
<feature type="repeat" description="WD" evidence="3">
    <location>
        <begin position="879"/>
        <end position="920"/>
    </location>
</feature>
<feature type="repeat" description="WD" evidence="3">
    <location>
        <begin position="963"/>
        <end position="1004"/>
    </location>
</feature>
<keyword evidence="1 3" id="KW-0853">WD repeat</keyword>
<gene>
    <name evidence="6" type="ORF">CCHL11_03061</name>
</gene>
<evidence type="ECO:0000256" key="3">
    <source>
        <dbReference type="PROSITE-ProRule" id="PRU00221"/>
    </source>
</evidence>
<feature type="repeat" description="WD" evidence="3">
    <location>
        <begin position="753"/>
        <end position="794"/>
    </location>
</feature>
<evidence type="ECO:0000313" key="7">
    <source>
        <dbReference type="Proteomes" id="UP000186583"/>
    </source>
</evidence>
<feature type="repeat" description="WD" evidence="3">
    <location>
        <begin position="837"/>
        <end position="878"/>
    </location>
</feature>
<dbReference type="STRING" id="708187.A0A1Q8RFZ8"/>
<dbReference type="PROSITE" id="PS50837">
    <property type="entry name" value="NACHT"/>
    <property type="match status" value="1"/>
</dbReference>
<evidence type="ECO:0000256" key="4">
    <source>
        <dbReference type="SAM" id="Coils"/>
    </source>
</evidence>
<feature type="repeat" description="WD" evidence="3">
    <location>
        <begin position="795"/>
        <end position="836"/>
    </location>
</feature>
<keyword evidence="2" id="KW-0677">Repeat</keyword>
<feature type="repeat" description="WD" evidence="3">
    <location>
        <begin position="1005"/>
        <end position="1046"/>
    </location>
</feature>
<dbReference type="Pfam" id="PF00400">
    <property type="entry name" value="WD40"/>
    <property type="match status" value="7"/>
</dbReference>
<dbReference type="PANTHER" id="PTHR19879">
    <property type="entry name" value="TRANSCRIPTION INITIATION FACTOR TFIID"/>
    <property type="match status" value="1"/>
</dbReference>
<dbReference type="PROSITE" id="PS50082">
    <property type="entry name" value="WD_REPEATS_2"/>
    <property type="match status" value="7"/>
</dbReference>
<dbReference type="InterPro" id="IPR027417">
    <property type="entry name" value="P-loop_NTPase"/>
</dbReference>
<dbReference type="PANTHER" id="PTHR19879:SF9">
    <property type="entry name" value="TRANSCRIPTION INITIATION FACTOR TFIID SUBUNIT 5"/>
    <property type="match status" value="1"/>
</dbReference>
<dbReference type="InterPro" id="IPR020472">
    <property type="entry name" value="WD40_PAC1"/>
</dbReference>
<dbReference type="Pfam" id="PF24883">
    <property type="entry name" value="NPHP3_N"/>
    <property type="match status" value="1"/>
</dbReference>
<dbReference type="InterPro" id="IPR001680">
    <property type="entry name" value="WD40_rpt"/>
</dbReference>
<protein>
    <submittedName>
        <fullName evidence="6">Vegetative incompatibility protein HET-E-1-like protein 7</fullName>
    </submittedName>
</protein>
<dbReference type="PROSITE" id="PS50294">
    <property type="entry name" value="WD_REPEATS_REGION"/>
    <property type="match status" value="7"/>
</dbReference>
<keyword evidence="4" id="KW-0175">Coiled coil</keyword>
<feature type="repeat" description="WD" evidence="3">
    <location>
        <begin position="921"/>
        <end position="962"/>
    </location>
</feature>
<feature type="coiled-coil region" evidence="4">
    <location>
        <begin position="31"/>
        <end position="90"/>
    </location>
</feature>
<sequence length="1157" mass="129410">MEGLGIAVNVIAVVDLSAQIASICLQYSTDVKNARDDIARVIQEIDNLKVTADGALNLLKSPYGAILRTSHQLLGAVKRAESQLERLKAELRPRSTRKAMSRLGLRALKWPFQSKDVEKIVQEIARCTQTISTGLQIDQTSILLNLDHKNVLGKLPIAPNASFDSHAEEHNATCLPTTRVELLEQITKWINDSDAKSVLWLNGMAGTRKSTISRTIARSLAATNQLGASFFFKRGEADRNNISKFFSTIASQMVKALPTLASHIKETIDTDPAIFNKALREQFEKLLLEPMLEVQQEGYTGHSIAIVVDALDECDRDDDVKIIIHLLSRVKALNSPRIKVFLTSRPELPIRLGFNEVKGTYQDLILHEIPPPVIERDIQAFLEHELRKIRKSYNSLVSKEQQLPDSWPDQLQIQTLVNMAVPLFIFAATTCRFLDQRGFGGPDHQLRQVLDYQTKVQSSELDLVSKFEMTYRPALDQQLVNLSPREKDKAVEQFRHIVGTIIILSSPLSTTALGHLLGVDRSVIADRLDMLHSVLSIPKDSTSPVRLLHLSFRDFLLDTRQRDEKNPFWVDEKQTHRQLAVRCLDVMGCLRQDVCGLKAPGTLRSTIDCRRIDACLPPEVQYACIYWAHHTQQAGSEAELSDLVYSFLTRHFLHWLEALSLLGRASESLSVLHTLVPILQDRSNLMKFVDDATRFIRSNISITNLAPLQLYCSALAFTPQKSIVRRTFENDIPAWIVLRPEAETDWDHCLQKLEGHSREVNSVAFSHNSALIASASDDTTVRLWRTDTGDCVQELKGHSGYVNTVAFSHNSALIASASHDKTVRLWRTDTGDCVQELKGHSQSVKSVAFSHNSALIASASDDKTVRLWRNDTGDCVQELKGHSDWVKSVAFSHDSALIASASHDKTVRLWRTDTGDCVQELKGHSQSVKSVAFSHDSALIASASFDETVRLWRTDTGDCVQELKGHSHYVNTVAFSHDSALIASASHDETVRLWRTDTGDCVQELKGHSFWVSSVAFSHNSALIASASFDETVRLWRTDTGDCVQQTDIGTVAYRLSFKVGNSHIITDAGAITINQRSSEVVPTISRTQDWHSSPGRLCMSRDRCWITSDGQKMLWLPIDFRPRCWAIEGPLVAIGCRSGRVIILRLSERLFLGGMT</sequence>
<dbReference type="Proteomes" id="UP000186583">
    <property type="component" value="Unassembled WGS sequence"/>
</dbReference>
<dbReference type="SUPFAM" id="SSF50978">
    <property type="entry name" value="WD40 repeat-like"/>
    <property type="match status" value="1"/>
</dbReference>